<evidence type="ECO:0000313" key="6">
    <source>
        <dbReference type="Proteomes" id="UP000247702"/>
    </source>
</evidence>
<evidence type="ECO:0000256" key="1">
    <source>
        <dbReference type="PROSITE-ProRule" id="PRU00339"/>
    </source>
</evidence>
<dbReference type="GO" id="GO:0004674">
    <property type="term" value="F:protein serine/threonine kinase activity"/>
    <property type="evidence" value="ECO:0007669"/>
    <property type="project" value="TreeGrafter"/>
</dbReference>
<evidence type="ECO:0000259" key="3">
    <source>
        <dbReference type="PROSITE" id="PS50011"/>
    </source>
</evidence>
<dbReference type="Gene3D" id="1.10.510.10">
    <property type="entry name" value="Transferase(Phosphotransferase) domain 1"/>
    <property type="match status" value="1"/>
</dbReference>
<proteinExistence type="predicted"/>
<keyword evidence="2" id="KW-0547">Nucleotide-binding</keyword>
<dbReference type="Gene3D" id="3.30.40.10">
    <property type="entry name" value="Zinc/RING finger domain, C3HC4 (zinc finger)"/>
    <property type="match status" value="1"/>
</dbReference>
<dbReference type="Pfam" id="PF07714">
    <property type="entry name" value="PK_Tyr_Ser-Thr"/>
    <property type="match status" value="1"/>
</dbReference>
<dbReference type="GO" id="GO:0006893">
    <property type="term" value="P:Golgi to plasma membrane transport"/>
    <property type="evidence" value="ECO:0007669"/>
    <property type="project" value="UniProtKB-ARBA"/>
</dbReference>
<keyword evidence="6" id="KW-1185">Reference proteome</keyword>
<dbReference type="PROSITE" id="PS00107">
    <property type="entry name" value="PROTEIN_KINASE_ATP"/>
    <property type="match status" value="1"/>
</dbReference>
<reference evidence="5" key="2">
    <citation type="submission" date="2019-10" db="EMBL/GenBank/DDBJ databases">
        <title>Conservation and host-specific expression of non-tandemly repeated heterogenous ribosome RNA gene in arbuscular mycorrhizal fungi.</title>
        <authorList>
            <person name="Maeda T."/>
            <person name="Kobayashi Y."/>
            <person name="Nakagawa T."/>
            <person name="Ezawa T."/>
            <person name="Yamaguchi K."/>
            <person name="Bino T."/>
            <person name="Nishimoto Y."/>
            <person name="Shigenobu S."/>
            <person name="Kawaguchi M."/>
        </authorList>
    </citation>
    <scope>NUCLEOTIDE SEQUENCE</scope>
    <source>
        <strain evidence="5">HR1</strain>
    </source>
</reference>
<feature type="binding site" evidence="2">
    <location>
        <position position="54"/>
    </location>
    <ligand>
        <name>ATP</name>
        <dbReference type="ChEBI" id="CHEBI:30616"/>
    </ligand>
</feature>
<dbReference type="GO" id="GO:0034044">
    <property type="term" value="C:exomer complex"/>
    <property type="evidence" value="ECO:0007669"/>
    <property type="project" value="UniProtKB-ARBA"/>
</dbReference>
<dbReference type="Pfam" id="PF13181">
    <property type="entry name" value="TPR_8"/>
    <property type="match status" value="1"/>
</dbReference>
<dbReference type="Proteomes" id="UP000247702">
    <property type="component" value="Unassembled WGS sequence"/>
</dbReference>
<reference evidence="4 6" key="1">
    <citation type="submission" date="2017-11" db="EMBL/GenBank/DDBJ databases">
        <title>The genome of Rhizophagus clarus HR1 reveals common genetic basis of auxotrophy among arbuscular mycorrhizal fungi.</title>
        <authorList>
            <person name="Kobayashi Y."/>
        </authorList>
    </citation>
    <scope>NUCLEOTIDE SEQUENCE [LARGE SCALE GENOMIC DNA]</scope>
    <source>
        <strain evidence="4 6">HR1</strain>
    </source>
</reference>
<dbReference type="InterPro" id="IPR017441">
    <property type="entry name" value="Protein_kinase_ATP_BS"/>
</dbReference>
<dbReference type="PROSITE" id="PS50005">
    <property type="entry name" value="TPR"/>
    <property type="match status" value="2"/>
</dbReference>
<feature type="repeat" description="TPR" evidence="1">
    <location>
        <begin position="1030"/>
        <end position="1063"/>
    </location>
</feature>
<dbReference type="SUPFAM" id="SSF57850">
    <property type="entry name" value="RING/U-box"/>
    <property type="match status" value="1"/>
</dbReference>
<feature type="domain" description="Protein kinase" evidence="3">
    <location>
        <begin position="25"/>
        <end position="289"/>
    </location>
</feature>
<gene>
    <name evidence="5" type="ORF">RCL2_001424400</name>
    <name evidence="4" type="ORF">RclHR1_01620003</name>
</gene>
<dbReference type="GO" id="GO:0005524">
    <property type="term" value="F:ATP binding"/>
    <property type="evidence" value="ECO:0007669"/>
    <property type="project" value="UniProtKB-UniRule"/>
</dbReference>
<dbReference type="Proteomes" id="UP000615446">
    <property type="component" value="Unassembled WGS sequence"/>
</dbReference>
<dbReference type="OrthoDB" id="2435388at2759"/>
<feature type="repeat" description="TPR" evidence="1">
    <location>
        <begin position="1140"/>
        <end position="1173"/>
    </location>
</feature>
<protein>
    <recommendedName>
        <fullName evidence="3">Protein kinase domain-containing protein</fullName>
    </recommendedName>
</protein>
<dbReference type="SUPFAM" id="SSF56112">
    <property type="entry name" value="Protein kinase-like (PK-like)"/>
    <property type="match status" value="1"/>
</dbReference>
<dbReference type="InterPro" id="IPR051681">
    <property type="entry name" value="Ser/Thr_Kinases-Pseudokinases"/>
</dbReference>
<dbReference type="PRINTS" id="PR00109">
    <property type="entry name" value="TYRKINASE"/>
</dbReference>
<dbReference type="SMART" id="SM00028">
    <property type="entry name" value="TPR"/>
    <property type="match status" value="5"/>
</dbReference>
<evidence type="ECO:0000313" key="5">
    <source>
        <dbReference type="EMBL" id="GES87235.1"/>
    </source>
</evidence>
<dbReference type="InterPro" id="IPR013083">
    <property type="entry name" value="Znf_RING/FYVE/PHD"/>
</dbReference>
<evidence type="ECO:0000256" key="2">
    <source>
        <dbReference type="PROSITE-ProRule" id="PRU10141"/>
    </source>
</evidence>
<sequence>MSNNTEDLEKLISEKHIEYYEPLDFKNIQQIGKGTFGSVSRATWKNTTRYFALKSFNNDKQTLKEIVKELTLHRKVDIHENIIRFYGVTNIETDAVNQMKKYSLVLEYADNGTLDTYLNNHFTELNWDDKLRLAFQLSSAIECMHCCDIIHRDLHAKNILVHQNSIKLADFGLSKKIAEESSNAKKVFGVIPYMDPKILNDQQYKLNEKSDIYSIGVLMWQISSGLQPFKEKGFDYDMKLTIAILNGLREEIIDETPIKYSNLYKECWEYEPNNRPDIHEVVQILKAIISLEQVDTFNKKSSEENKGNLLENYQTISDVIPDINKDLSIGSSINLPNKDSTQNLNSTQSNVLVSKNNPTETLNVSIKATDLPRNTVKLEVDGFTISDKKAMNLIKKLNETKCLYALKLLLEDLQNEFSSQILIDTLVVLADPTPFNLYYSKETISRLELHLRTWITVLERVCFSPIRLTNELRNKIYNSLTRFAEIHLKASQVIEGPENNFDLNFNYQKDGKNEKITKYRNYNIDFLLIHLRDTLNSLRVDETWFQEIIRKTKELLKVVLNIIPGIISTTSGATALNDNYSILSMLTLLRQGLSFKYPVASYYIDWRIILIIQHNIFKWSESSEKIINKKFGEMILLEYLWSYMERELIVVADKSILNSQTKFDELSNKIIKSLNNTGGILNEPLTLPHTLWFGILDLTQKLILNSTHTATHGLGYYIAIESLNKAPSSFIQFKAIEILMNLYNINNKLFSMIEIDFDQYIQKLNENNLAKAHFQNLIKFIKENCFKDFSISNYDSEITEINSNKGKGKEKEKKLDQNLHFKEEQTSNYNILDAIADEITCPISSEPTDQLCILKCQHMLSLNNFKKLRQKKCPKCREEIENNDVRYISQNTIYKNLYSHLFEAGYILPSIELEDLNNQISSDSDNSEAELILAKKKKFVKAIKLNSNILLQSIFPRISKKQHPIYQNAIKELREKNYKKAEYYCKEFINDFPTDYTIKCILAYIYRCINNYERAHSCLNEAISLKKTKPIAYFIRGEIFFQQDEYQKAIDNLKKSLAYKAKMNNLYIILGNSNLLMAISREYSSYHLSNALNYYNTAVQNNPNNYLCFKNIAYIYEKQKDYSNALVTLNKLLDINKEDSLILCYYGEILFNMKKYNESISYFTRANIIDPENIHNLYRRAVAYFILQEYDNFLSDFNKIIQLNNIAYYTYYISMYYIIRLNDMHYKNLYKARNSIATAGTVVNFQECIEPDSNFWLHICKKYEIEDYSFADLGIINNFNKYMYKVHKIYFISDLTNLDDKYCQFKDDNPNSLTGYVLSFKHNTYLSSCPKISVSFENTGFCSIIWKINVRKLFNYCFIRFVIKPSMLTEYEHNHVLTYEDLLKLEKLGWVEYEIPYTCNYFVQSSIEINGLIDMQIDYVRLIQYNNEEPFEVINIPVIDLNVPEAFKDKYFSRKEMENLLELEDIIK</sequence>
<dbReference type="InterPro" id="IPR000719">
    <property type="entry name" value="Prot_kinase_dom"/>
</dbReference>
<comment type="caution">
    <text evidence="4">The sequence shown here is derived from an EMBL/GenBank/DDBJ whole genome shotgun (WGS) entry which is preliminary data.</text>
</comment>
<dbReference type="PANTHER" id="PTHR44329">
    <property type="entry name" value="SERINE/THREONINE-PROTEIN KINASE TNNI3K-RELATED"/>
    <property type="match status" value="1"/>
</dbReference>
<name>A0A2Z6QXR9_9GLOM</name>
<organism evidence="4 6">
    <name type="scientific">Rhizophagus clarus</name>
    <dbReference type="NCBI Taxonomy" id="94130"/>
    <lineage>
        <taxon>Eukaryota</taxon>
        <taxon>Fungi</taxon>
        <taxon>Fungi incertae sedis</taxon>
        <taxon>Mucoromycota</taxon>
        <taxon>Glomeromycotina</taxon>
        <taxon>Glomeromycetes</taxon>
        <taxon>Glomerales</taxon>
        <taxon>Glomeraceae</taxon>
        <taxon>Rhizophagus</taxon>
    </lineage>
</organism>
<dbReference type="Gene3D" id="1.25.40.10">
    <property type="entry name" value="Tetratricopeptide repeat domain"/>
    <property type="match status" value="2"/>
</dbReference>
<dbReference type="PANTHER" id="PTHR44329:SF6">
    <property type="entry name" value="RECEPTOR-INTERACTING SERINE_THREONINE-PROTEIN KINASE 1"/>
    <property type="match status" value="1"/>
</dbReference>
<keyword evidence="1" id="KW-0802">TPR repeat</keyword>
<dbReference type="SUPFAM" id="SSF48452">
    <property type="entry name" value="TPR-like"/>
    <property type="match status" value="1"/>
</dbReference>
<evidence type="ECO:0000313" key="4">
    <source>
        <dbReference type="EMBL" id="GBB89491.1"/>
    </source>
</evidence>
<dbReference type="InterPro" id="IPR001245">
    <property type="entry name" value="Ser-Thr/Tyr_kinase_cat_dom"/>
</dbReference>
<accession>A0A2Z6QXR9</accession>
<dbReference type="InterPro" id="IPR011009">
    <property type="entry name" value="Kinase-like_dom_sf"/>
</dbReference>
<dbReference type="EMBL" id="BLAL01000165">
    <property type="protein sequence ID" value="GES87235.1"/>
    <property type="molecule type" value="Genomic_DNA"/>
</dbReference>
<dbReference type="Pfam" id="PF12895">
    <property type="entry name" value="ANAPC3"/>
    <property type="match status" value="1"/>
</dbReference>
<keyword evidence="2" id="KW-0067">ATP-binding</keyword>
<dbReference type="PROSITE" id="PS50011">
    <property type="entry name" value="PROTEIN_KINASE_DOM"/>
    <property type="match status" value="1"/>
</dbReference>
<dbReference type="InterPro" id="IPR019734">
    <property type="entry name" value="TPR_rpt"/>
</dbReference>
<dbReference type="InterPro" id="IPR011990">
    <property type="entry name" value="TPR-like_helical_dom_sf"/>
</dbReference>
<dbReference type="EMBL" id="BEXD01000691">
    <property type="protein sequence ID" value="GBB89491.1"/>
    <property type="molecule type" value="Genomic_DNA"/>
</dbReference>